<dbReference type="EMBL" id="BOMM01000038">
    <property type="protein sequence ID" value="GIE12326.1"/>
    <property type="molecule type" value="Genomic_DNA"/>
</dbReference>
<sequence>MAPNPPGDDDPSTAPEPDPAHLETDSSDVFDYAEYVHDDYSRDAVGAPHFQGDRPGAEQYAKGEYPAEHFPVAGPQAQNYPAETPFAGDPQPDFDGVDYDNDYRGSVYDEFAPPGLSMPGLSVPGLSLPGFSEPSDEEVARSGRVRRLRRPLVLAGVALFLVGLVAAILVAPNWGNTDRTEAVGPKGVSRDEVSGAVNGREAALFELVDGAGTVRLRADDLGDDLYRVTTPADSDVTPKVEDSGDALRLLLPAGSKGEPKEVAIVLNRAVRWTLKLDGGSTRTTVDMTGATVEGVDLHGGANRIDLTLPAPAGPVPVRMTGGVDQWSMRLAEATPVRVRVQSGAGAVTLAGATHRGIAPGQSFTANGWQNDGAAGFDIEAVAGMSALTITDG</sequence>
<organism evidence="3 4">
    <name type="scientific">Paractinoplanes ferrugineus</name>
    <dbReference type="NCBI Taxonomy" id="113564"/>
    <lineage>
        <taxon>Bacteria</taxon>
        <taxon>Bacillati</taxon>
        <taxon>Actinomycetota</taxon>
        <taxon>Actinomycetes</taxon>
        <taxon>Micromonosporales</taxon>
        <taxon>Micromonosporaceae</taxon>
        <taxon>Paractinoplanes</taxon>
    </lineage>
</organism>
<reference evidence="3" key="1">
    <citation type="submission" date="2021-01" db="EMBL/GenBank/DDBJ databases">
        <title>Whole genome shotgun sequence of Actinoplanes ferrugineus NBRC 15555.</title>
        <authorList>
            <person name="Komaki H."/>
            <person name="Tamura T."/>
        </authorList>
    </citation>
    <scope>NUCLEOTIDE SEQUENCE</scope>
    <source>
        <strain evidence="3">NBRC 15555</strain>
    </source>
</reference>
<comment type="caution">
    <text evidence="3">The sequence shown here is derived from an EMBL/GenBank/DDBJ whole genome shotgun (WGS) entry which is preliminary data.</text>
</comment>
<proteinExistence type="predicted"/>
<gene>
    <name evidence="3" type="ORF">Afe05nite_41660</name>
</gene>
<dbReference type="AlphaFoldDB" id="A0A919J066"/>
<evidence type="ECO:0000256" key="2">
    <source>
        <dbReference type="SAM" id="Phobius"/>
    </source>
</evidence>
<name>A0A919J066_9ACTN</name>
<evidence type="ECO:0000256" key="1">
    <source>
        <dbReference type="SAM" id="MobiDB-lite"/>
    </source>
</evidence>
<keyword evidence="2" id="KW-1133">Transmembrane helix</keyword>
<feature type="transmembrane region" description="Helical" evidence="2">
    <location>
        <begin position="151"/>
        <end position="171"/>
    </location>
</feature>
<evidence type="ECO:0000313" key="3">
    <source>
        <dbReference type="EMBL" id="GIE12326.1"/>
    </source>
</evidence>
<evidence type="ECO:0008006" key="5">
    <source>
        <dbReference type="Google" id="ProtNLM"/>
    </source>
</evidence>
<keyword evidence="2" id="KW-0812">Transmembrane</keyword>
<dbReference type="Proteomes" id="UP000598174">
    <property type="component" value="Unassembled WGS sequence"/>
</dbReference>
<keyword evidence="2" id="KW-0472">Membrane</keyword>
<feature type="region of interest" description="Disordered" evidence="1">
    <location>
        <begin position="1"/>
        <end position="27"/>
    </location>
</feature>
<evidence type="ECO:0000313" key="4">
    <source>
        <dbReference type="Proteomes" id="UP000598174"/>
    </source>
</evidence>
<dbReference type="RefSeq" id="WP_203818802.1">
    <property type="nucleotide sequence ID" value="NZ_BAAABP010000054.1"/>
</dbReference>
<accession>A0A919J066</accession>
<keyword evidence="4" id="KW-1185">Reference proteome</keyword>
<protein>
    <recommendedName>
        <fullName evidence="5">Adhesin domain-containing protein</fullName>
    </recommendedName>
</protein>